<dbReference type="AlphaFoldDB" id="F8PJR8"/>
<dbReference type="SMART" id="SM00355">
    <property type="entry name" value="ZnF_C2H2"/>
    <property type="match status" value="15"/>
</dbReference>
<proteinExistence type="predicted"/>
<evidence type="ECO:0000256" key="2">
    <source>
        <dbReference type="ARBA" id="ARBA00022723"/>
    </source>
</evidence>
<dbReference type="Pfam" id="PF00096">
    <property type="entry name" value="zf-C2H2"/>
    <property type="match status" value="1"/>
</dbReference>
<dbReference type="OMA" id="HLEATHY"/>
<comment type="subcellular location">
    <subcellularLocation>
        <location evidence="1">Nucleus</location>
    </subcellularLocation>
</comment>
<keyword evidence="3" id="KW-0677">Repeat</keyword>
<dbReference type="InterPro" id="IPR036236">
    <property type="entry name" value="Znf_C2H2_sf"/>
</dbReference>
<name>F8PJR8_SERL3</name>
<reference evidence="11" key="1">
    <citation type="journal article" date="2011" name="Science">
        <title>The plant cell wall-decomposing machinery underlies the functional diversity of forest fungi.</title>
        <authorList>
            <person name="Eastwood D.C."/>
            <person name="Floudas D."/>
            <person name="Binder M."/>
            <person name="Majcherczyk A."/>
            <person name="Schneider P."/>
            <person name="Aerts A."/>
            <person name="Asiegbu F.O."/>
            <person name="Baker S.E."/>
            <person name="Barry K."/>
            <person name="Bendiksby M."/>
            <person name="Blumentritt M."/>
            <person name="Coutinho P.M."/>
            <person name="Cullen D."/>
            <person name="de Vries R.P."/>
            <person name="Gathman A."/>
            <person name="Goodell B."/>
            <person name="Henrissat B."/>
            <person name="Ihrmark K."/>
            <person name="Kauserud H."/>
            <person name="Kohler A."/>
            <person name="LaButti K."/>
            <person name="Lapidus A."/>
            <person name="Lavin J.L."/>
            <person name="Lee Y.-H."/>
            <person name="Lindquist E."/>
            <person name="Lilly W."/>
            <person name="Lucas S."/>
            <person name="Morin E."/>
            <person name="Murat C."/>
            <person name="Oguiza J.A."/>
            <person name="Park J."/>
            <person name="Pisabarro A.G."/>
            <person name="Riley R."/>
            <person name="Rosling A."/>
            <person name="Salamov A."/>
            <person name="Schmidt O."/>
            <person name="Schmutz J."/>
            <person name="Skrede I."/>
            <person name="Stenlid J."/>
            <person name="Wiebenga A."/>
            <person name="Xie X."/>
            <person name="Kuees U."/>
            <person name="Hibbett D.S."/>
            <person name="Hoffmeister D."/>
            <person name="Hoegberg N."/>
            <person name="Martin F."/>
            <person name="Grigoriev I.V."/>
            <person name="Watkinson S.C."/>
        </authorList>
    </citation>
    <scope>NUCLEOTIDE SEQUENCE [LARGE SCALE GENOMIC DNA]</scope>
    <source>
        <strain evidence="11">strain S7.3</strain>
    </source>
</reference>
<evidence type="ECO:0000256" key="6">
    <source>
        <dbReference type="ARBA" id="ARBA00023242"/>
    </source>
</evidence>
<feature type="compositionally biased region" description="Polar residues" evidence="8">
    <location>
        <begin position="863"/>
        <end position="877"/>
    </location>
</feature>
<dbReference type="OrthoDB" id="6105938at2759"/>
<dbReference type="SUPFAM" id="SSF57667">
    <property type="entry name" value="beta-beta-alpha zinc fingers"/>
    <property type="match status" value="1"/>
</dbReference>
<evidence type="ECO:0000256" key="7">
    <source>
        <dbReference type="PROSITE-ProRule" id="PRU00042"/>
    </source>
</evidence>
<keyword evidence="2" id="KW-0479">Metal-binding</keyword>
<keyword evidence="6" id="KW-0539">Nucleus</keyword>
<dbReference type="GO" id="GO:0005634">
    <property type="term" value="C:nucleus"/>
    <property type="evidence" value="ECO:0007669"/>
    <property type="project" value="UniProtKB-SubCell"/>
</dbReference>
<dbReference type="Proteomes" id="UP000008063">
    <property type="component" value="Unassembled WGS sequence"/>
</dbReference>
<keyword evidence="4 7" id="KW-0863">Zinc-finger</keyword>
<dbReference type="GO" id="GO:0008270">
    <property type="term" value="F:zinc ion binding"/>
    <property type="evidence" value="ECO:0007669"/>
    <property type="project" value="UniProtKB-KW"/>
</dbReference>
<dbReference type="InterPro" id="IPR013087">
    <property type="entry name" value="Znf_C2H2_type"/>
</dbReference>
<dbReference type="EMBL" id="GL945475">
    <property type="protein sequence ID" value="EGO03478.1"/>
    <property type="molecule type" value="Genomic_DNA"/>
</dbReference>
<feature type="compositionally biased region" description="Low complexity" evidence="8">
    <location>
        <begin position="500"/>
        <end position="519"/>
    </location>
</feature>
<feature type="compositionally biased region" description="Low complexity" evidence="8">
    <location>
        <begin position="708"/>
        <end position="725"/>
    </location>
</feature>
<feature type="region of interest" description="Disordered" evidence="8">
    <location>
        <begin position="425"/>
        <end position="519"/>
    </location>
</feature>
<feature type="domain" description="C2H2-type" evidence="9">
    <location>
        <begin position="116"/>
        <end position="139"/>
    </location>
</feature>
<sequence>MAVCLLCPGKRPFTDENALRMHTRAKHYHASKCEVCQQTFQSAENLKHHVATAHRPQYTCKICRSTHDTPQALEQHLAARHPPSPKSLHTCNACSRTFKTPEALSQHTEASHPLRFSCSSCQAEFKSPGALHQHMENNHVPTTYSCQHCNEVFPSIMAADFHNKAKHVEFPCGSCDRIFNSRIGLEMHTASKHKGYPCSSCESSFDSQSALEEHAETHILPCTCSICNRAYSSQRSLEEHAVTEHMCSICHEGDFYTPVALLEHLAEHQLSYPCPSCNLKYGTQEELERHYIEAPNDVHPTCRRCPFAFKDEVDYAIHLQTAHPKLPCNSCGETLYVEEMQRHYLDSSRHPTCVICNVGFIDQRTFTTTQHGEFLHPEMHCDSCQWQFDSAEALQRHQRHFASHPKCIPCNVGFADFESHTNHIISHHDRKESHDEEKSPESKSDESYIVSGYQVTSSISPVTAPDRSDRGNESMGPHSTDKKGDTKIKPLREDTPLYASSIPLPKSSSGHSSSSSQNSSLRAISKLSFRRTSSSPKFQSPRVYAGLDRLDRSRFFPSPPVIRVADDNGDVHDFQYPEADVHSRPASSLSLKGEPEVDHWQTTSFMKHAYPIVGVSQFMVSPPLSASRLQGMSLFSDVQMDPYRDLCPSPSSPIWQESLVFPERNNFESYRFALDIKDDDQSSLSVKSPQVPSPPMKLPSQYDVSPMSTSQWSPVSVSSGLSSPKKSPETNFSPMHSYCAGVAAHRALQESETRNRSPEQSGYLSAEFTHVSAPSSPLMSVSPMTTSLTPDYLKDTQECYSETVTSPRAHFEDLNSPARSPALPSPVLSSANFSAQVQGQKREVHFEDSILSERLSEDESIRSGASSPDLLTTNSKHWASRETGDTFLLRVQRAQSKQVDCLEGPLQVRSQCPARRGLHHPVPLHLDTIAEFAGRIPARI</sequence>
<protein>
    <recommendedName>
        <fullName evidence="9">C2H2-type domain-containing protein</fullName>
    </recommendedName>
</protein>
<feature type="region of interest" description="Disordered" evidence="8">
    <location>
        <begin position="681"/>
        <end position="733"/>
    </location>
</feature>
<evidence type="ECO:0000256" key="1">
    <source>
        <dbReference type="ARBA" id="ARBA00004123"/>
    </source>
</evidence>
<feature type="compositionally biased region" description="Basic and acidic residues" evidence="8">
    <location>
        <begin position="425"/>
        <end position="446"/>
    </location>
</feature>
<feature type="domain" description="C2H2-type" evidence="9">
    <location>
        <begin position="31"/>
        <end position="59"/>
    </location>
</feature>
<dbReference type="STRING" id="936435.F8PJR8"/>
<evidence type="ECO:0000256" key="4">
    <source>
        <dbReference type="ARBA" id="ARBA00022771"/>
    </source>
</evidence>
<dbReference type="PANTHER" id="PTHR24376">
    <property type="entry name" value="ZINC FINGER PROTEIN"/>
    <property type="match status" value="1"/>
</dbReference>
<dbReference type="PROSITE" id="PS50157">
    <property type="entry name" value="ZINC_FINGER_C2H2_2"/>
    <property type="match status" value="6"/>
</dbReference>
<organism evidence="11">
    <name type="scientific">Serpula lacrymans var. lacrymans (strain S7.3)</name>
    <name type="common">Dry rot fungus</name>
    <dbReference type="NCBI Taxonomy" id="936435"/>
    <lineage>
        <taxon>Eukaryota</taxon>
        <taxon>Fungi</taxon>
        <taxon>Dikarya</taxon>
        <taxon>Basidiomycota</taxon>
        <taxon>Agaricomycotina</taxon>
        <taxon>Agaricomycetes</taxon>
        <taxon>Agaricomycetidae</taxon>
        <taxon>Boletales</taxon>
        <taxon>Coniophorineae</taxon>
        <taxon>Serpulaceae</taxon>
        <taxon>Serpula</taxon>
    </lineage>
</organism>
<evidence type="ECO:0000256" key="3">
    <source>
        <dbReference type="ARBA" id="ARBA00022737"/>
    </source>
</evidence>
<feature type="domain" description="C2H2-type" evidence="9">
    <location>
        <begin position="379"/>
        <end position="409"/>
    </location>
</feature>
<feature type="domain" description="C2H2-type" evidence="9">
    <location>
        <begin position="196"/>
        <end position="218"/>
    </location>
</feature>
<feature type="domain" description="C2H2-type" evidence="9">
    <location>
        <begin position="170"/>
        <end position="195"/>
    </location>
</feature>
<dbReference type="HOGENOM" id="CLU_289697_0_0_1"/>
<evidence type="ECO:0000259" key="9">
    <source>
        <dbReference type="PROSITE" id="PS50157"/>
    </source>
</evidence>
<gene>
    <name evidence="10" type="ORF">SERLA73DRAFT_69347</name>
</gene>
<dbReference type="Gene3D" id="3.30.160.60">
    <property type="entry name" value="Classic Zinc Finger"/>
    <property type="match status" value="4"/>
</dbReference>
<evidence type="ECO:0000256" key="8">
    <source>
        <dbReference type="SAM" id="MobiDB-lite"/>
    </source>
</evidence>
<keyword evidence="5" id="KW-0862">Zinc</keyword>
<evidence type="ECO:0000256" key="5">
    <source>
        <dbReference type="ARBA" id="ARBA00022833"/>
    </source>
</evidence>
<feature type="compositionally biased region" description="Basic and acidic residues" evidence="8">
    <location>
        <begin position="479"/>
        <end position="495"/>
    </location>
</feature>
<accession>F8PJR8</accession>
<feature type="region of interest" description="Disordered" evidence="8">
    <location>
        <begin position="855"/>
        <end position="877"/>
    </location>
</feature>
<dbReference type="Pfam" id="PF13912">
    <property type="entry name" value="zf-C2H2_6"/>
    <property type="match status" value="2"/>
</dbReference>
<dbReference type="eggNOG" id="KOG1721">
    <property type="taxonomic scope" value="Eukaryota"/>
</dbReference>
<dbReference type="PROSITE" id="PS00028">
    <property type="entry name" value="ZINC_FINGER_C2H2_1"/>
    <property type="match status" value="7"/>
</dbReference>
<keyword evidence="11" id="KW-1185">Reference proteome</keyword>
<dbReference type="InParanoid" id="F8PJR8"/>
<feature type="domain" description="C2H2-type" evidence="9">
    <location>
        <begin position="89"/>
        <end position="112"/>
    </location>
</feature>
<evidence type="ECO:0000313" key="11">
    <source>
        <dbReference type="Proteomes" id="UP000008063"/>
    </source>
</evidence>
<dbReference type="PANTHER" id="PTHR24376:SF216">
    <property type="entry name" value="ZINC FINGER PROTEIN 420-LIKE"/>
    <property type="match status" value="1"/>
</dbReference>
<evidence type="ECO:0000313" key="10">
    <source>
        <dbReference type="EMBL" id="EGO03478.1"/>
    </source>
</evidence>